<dbReference type="SUPFAM" id="SSF51197">
    <property type="entry name" value="Clavaminate synthase-like"/>
    <property type="match status" value="1"/>
</dbReference>
<dbReference type="AlphaFoldDB" id="A0A8H6DXX8"/>
<dbReference type="PROSITE" id="PS51184">
    <property type="entry name" value="JMJC"/>
    <property type="match status" value="1"/>
</dbReference>
<dbReference type="EMBL" id="WNKQ01000004">
    <property type="protein sequence ID" value="KAF5851999.1"/>
    <property type="molecule type" value="Genomic_DNA"/>
</dbReference>
<dbReference type="PANTHER" id="PTHR12461">
    <property type="entry name" value="HYPOXIA-INDUCIBLE FACTOR 1 ALPHA INHIBITOR-RELATED"/>
    <property type="match status" value="1"/>
</dbReference>
<reference evidence="2" key="1">
    <citation type="submission" date="2019-11" db="EMBL/GenBank/DDBJ databases">
        <title>Bipolaris sorokiniana Genome sequencing.</title>
        <authorList>
            <person name="Wang H."/>
        </authorList>
    </citation>
    <scope>NUCLEOTIDE SEQUENCE</scope>
</reference>
<protein>
    <recommendedName>
        <fullName evidence="1">JmjC domain-containing protein</fullName>
    </recommendedName>
</protein>
<name>A0A8H6DXX8_COCSA</name>
<dbReference type="Pfam" id="PF13621">
    <property type="entry name" value="Cupin_8"/>
    <property type="match status" value="1"/>
</dbReference>
<dbReference type="PANTHER" id="PTHR12461:SF99">
    <property type="entry name" value="BIFUNCTIONAL PEPTIDASE AND (3S)-LYSYL HYDROXYLASE JMJD7"/>
    <property type="match status" value="1"/>
</dbReference>
<dbReference type="InterPro" id="IPR003347">
    <property type="entry name" value="JmjC_dom"/>
</dbReference>
<proteinExistence type="predicted"/>
<organism evidence="2 3">
    <name type="scientific">Cochliobolus sativus</name>
    <name type="common">Common root rot and spot blotch fungus</name>
    <name type="synonym">Bipolaris sorokiniana</name>
    <dbReference type="NCBI Taxonomy" id="45130"/>
    <lineage>
        <taxon>Eukaryota</taxon>
        <taxon>Fungi</taxon>
        <taxon>Dikarya</taxon>
        <taxon>Ascomycota</taxon>
        <taxon>Pezizomycotina</taxon>
        <taxon>Dothideomycetes</taxon>
        <taxon>Pleosporomycetidae</taxon>
        <taxon>Pleosporales</taxon>
        <taxon>Pleosporineae</taxon>
        <taxon>Pleosporaceae</taxon>
        <taxon>Bipolaris</taxon>
    </lineage>
</organism>
<evidence type="ECO:0000259" key="1">
    <source>
        <dbReference type="PROSITE" id="PS51184"/>
    </source>
</evidence>
<evidence type="ECO:0000313" key="2">
    <source>
        <dbReference type="EMBL" id="KAF5851999.1"/>
    </source>
</evidence>
<feature type="domain" description="JmjC" evidence="1">
    <location>
        <begin position="177"/>
        <end position="360"/>
    </location>
</feature>
<gene>
    <name evidence="2" type="ORF">GGP41_000786</name>
</gene>
<dbReference type="SMART" id="SM00558">
    <property type="entry name" value="JmjC"/>
    <property type="match status" value="1"/>
</dbReference>
<evidence type="ECO:0000313" key="3">
    <source>
        <dbReference type="Proteomes" id="UP000624244"/>
    </source>
</evidence>
<dbReference type="Gene3D" id="2.60.120.10">
    <property type="entry name" value="Jelly Rolls"/>
    <property type="match status" value="1"/>
</dbReference>
<accession>A0A8H6DXX8</accession>
<dbReference type="Proteomes" id="UP000624244">
    <property type="component" value="Unassembled WGS sequence"/>
</dbReference>
<dbReference type="InterPro" id="IPR041667">
    <property type="entry name" value="Cupin_8"/>
</dbReference>
<comment type="caution">
    <text evidence="2">The sequence shown here is derived from an EMBL/GenBank/DDBJ whole genome shotgun (WGS) entry which is preliminary data.</text>
</comment>
<sequence>MNFCADSHECGKMVQVQDEVVGLKSAEQAGLRPAPTGLEGEGTLQDAVRDLITSYHDLNPSTIDILHEEPSPLQFMRQVARNRPFVIRNGASSFPARKKWNAQYLQDVMYGQTVNVAMTPHGNADSVVDLLSSGSLFVKPHETDEPFKAVLTKIQRQENDKTYAGPTHYAQTQNDNLRNEYATLFADVPDSIPFARIALEQDPDAINFWLGNSHSTTALHKDNYENIYVQILGKKHFVLLPPVEAACVNEKAVLAATYRPKSVVSGEEEKGQLVIAVDEPEEYVPFATWDPDVPLVNPTPYSEYSQPLRVTLDEGDMLYLPALWYHKVSQSCNEEGICCAVNYWYDLDFSGGFWSTANFVRSTGLLSMVG</sequence>
<dbReference type="InterPro" id="IPR014710">
    <property type="entry name" value="RmlC-like_jellyroll"/>
</dbReference>